<evidence type="ECO:0000313" key="5">
    <source>
        <dbReference type="EMBL" id="TYK01711.1"/>
    </source>
</evidence>
<organism evidence="3 6">
    <name type="scientific">Cucumis melo var. makuwa</name>
    <name type="common">Oriental melon</name>
    <dbReference type="NCBI Taxonomy" id="1194695"/>
    <lineage>
        <taxon>Eukaryota</taxon>
        <taxon>Viridiplantae</taxon>
        <taxon>Streptophyta</taxon>
        <taxon>Embryophyta</taxon>
        <taxon>Tracheophyta</taxon>
        <taxon>Spermatophyta</taxon>
        <taxon>Magnoliopsida</taxon>
        <taxon>eudicotyledons</taxon>
        <taxon>Gunneridae</taxon>
        <taxon>Pentapetalae</taxon>
        <taxon>rosids</taxon>
        <taxon>fabids</taxon>
        <taxon>Cucurbitales</taxon>
        <taxon>Cucurbitaceae</taxon>
        <taxon>Benincaseae</taxon>
        <taxon>Cucumis</taxon>
    </lineage>
</organism>
<dbReference type="EMBL" id="SSTD01017537">
    <property type="protein sequence ID" value="TYJ99806.1"/>
    <property type="molecule type" value="Genomic_DNA"/>
</dbReference>
<dbReference type="EMBL" id="SSTD01016048">
    <property type="protein sequence ID" value="TYK01711.1"/>
    <property type="molecule type" value="Genomic_DNA"/>
</dbReference>
<evidence type="ECO:0000313" key="4">
    <source>
        <dbReference type="EMBL" id="TYJ99806.1"/>
    </source>
</evidence>
<protein>
    <submittedName>
        <fullName evidence="3">Ulp1-like peptidase</fullName>
    </submittedName>
</protein>
<reference evidence="6 7" key="1">
    <citation type="submission" date="2019-08" db="EMBL/GenBank/DDBJ databases">
        <title>Draft genome sequences of two oriental melons (Cucumis melo L. var makuwa).</title>
        <authorList>
            <person name="Kwon S.-Y."/>
        </authorList>
    </citation>
    <scope>NUCLEOTIDE SEQUENCE [LARGE SCALE GENOMIC DNA]</scope>
    <source>
        <strain evidence="7">cv. Chang Bougi</strain>
        <strain evidence="6">cv. SW 3</strain>
        <tissue evidence="3">Leaf</tissue>
    </source>
</reference>
<proteinExistence type="predicted"/>
<dbReference type="PANTHER" id="PTHR48449">
    <property type="entry name" value="DUF1985 DOMAIN-CONTAINING PROTEIN"/>
    <property type="match status" value="1"/>
</dbReference>
<accession>A0A5A7T8M2</accession>
<dbReference type="OrthoDB" id="1751324at2759"/>
<feature type="compositionally biased region" description="Basic and acidic residues" evidence="2">
    <location>
        <begin position="168"/>
        <end position="178"/>
    </location>
</feature>
<dbReference type="EMBL" id="SSTE01018396">
    <property type="protein sequence ID" value="KAA0039590.1"/>
    <property type="molecule type" value="Genomic_DNA"/>
</dbReference>
<evidence type="ECO:0000256" key="2">
    <source>
        <dbReference type="SAM" id="MobiDB-lite"/>
    </source>
</evidence>
<evidence type="ECO:0000313" key="6">
    <source>
        <dbReference type="Proteomes" id="UP000321393"/>
    </source>
</evidence>
<feature type="region of interest" description="Disordered" evidence="2">
    <location>
        <begin position="146"/>
        <end position="178"/>
    </location>
</feature>
<dbReference type="Proteomes" id="UP000321947">
    <property type="component" value="Unassembled WGS sequence"/>
</dbReference>
<dbReference type="AlphaFoldDB" id="A0A5A7T8M2"/>
<evidence type="ECO:0000256" key="1">
    <source>
        <dbReference type="SAM" id="Coils"/>
    </source>
</evidence>
<comment type="caution">
    <text evidence="3">The sequence shown here is derived from an EMBL/GenBank/DDBJ whole genome shotgun (WGS) entry which is preliminary data.</text>
</comment>
<evidence type="ECO:0000313" key="7">
    <source>
        <dbReference type="Proteomes" id="UP000321947"/>
    </source>
</evidence>
<name>A0A5A7T8M2_CUCMM</name>
<sequence length="315" mass="35790">MIYGTRVLDPINLTINTNETKGLRSVDSRTYGFDCRSDGGQLELGGSTLATNEEEGGIDNYDWDGIVFGRMLSALKRALDIQHAKGKKKLTKTKYTIMGFLHALQVWAYESISTSIGCVVDKVNDDAIPQMLRWMTPEERQLRSTSGELFENPRPSNIVHMKNGGSKRAREVSNDESDFKKSIKQKSKSMMKEAIQKLQDRVELVENQLTSIKSDIEKLKGMMSTILKHIELQKKGDEGDCKGFEGLVDHTLESEEVDVETQDVDIVGTPPWLRMPKKDDRSNRVKHIELKRKDDEDVDTVRTPPWLRMAKDDEL</sequence>
<keyword evidence="1" id="KW-0175">Coiled coil</keyword>
<dbReference type="PANTHER" id="PTHR48449:SF1">
    <property type="entry name" value="DUF1985 DOMAIN-CONTAINING PROTEIN"/>
    <property type="match status" value="1"/>
</dbReference>
<feature type="coiled-coil region" evidence="1">
    <location>
        <begin position="188"/>
        <end position="222"/>
    </location>
</feature>
<dbReference type="Proteomes" id="UP000321393">
    <property type="component" value="Unassembled WGS sequence"/>
</dbReference>
<gene>
    <name evidence="4" type="ORF">E5676_scaffold446G00050</name>
    <name evidence="5" type="ORF">E5676_scaffold775G00350</name>
    <name evidence="3" type="ORF">E6C27_scaffold744G00650</name>
</gene>
<evidence type="ECO:0000313" key="3">
    <source>
        <dbReference type="EMBL" id="KAA0039590.1"/>
    </source>
</evidence>